<reference evidence="9" key="1">
    <citation type="submission" date="2015-11" db="EMBL/GenBank/DDBJ databases">
        <title>Molecular characterization of pSinB plasmid of arsenite oxidizing, metalotolerant Sinorhizobium sp. M14 - insight into the heavy metal resistome of sinorhizobial extrachromosomal replicons.</title>
        <authorList>
            <person name="Romaniuk K."/>
            <person name="Decewicz P."/>
            <person name="Mielnicki S."/>
            <person name="Sklodowska A."/>
            <person name="Dziewit L."/>
            <person name="Drewniak L."/>
        </authorList>
    </citation>
    <scope>NUCLEOTIDE SEQUENCE</scope>
    <source>
        <strain evidence="9">M14</strain>
        <plasmid evidence="9">pSinB</plasmid>
    </source>
</reference>
<dbReference type="PROSITE" id="PS00623">
    <property type="entry name" value="GMC_OXRED_1"/>
    <property type="match status" value="1"/>
</dbReference>
<evidence type="ECO:0000259" key="7">
    <source>
        <dbReference type="PROSITE" id="PS00623"/>
    </source>
</evidence>
<dbReference type="PIRSF" id="PIRSF000137">
    <property type="entry name" value="Alcohol_oxidase"/>
    <property type="match status" value="1"/>
</dbReference>
<organism evidence="9">
    <name type="scientific">Sinorhizobium sp. M14</name>
    <dbReference type="NCBI Taxonomy" id="430451"/>
    <lineage>
        <taxon>Bacteria</taxon>
        <taxon>Pseudomonadati</taxon>
        <taxon>Pseudomonadota</taxon>
        <taxon>Alphaproteobacteria</taxon>
        <taxon>Hyphomicrobiales</taxon>
        <taxon>Rhizobiaceae</taxon>
        <taxon>Sinorhizobium/Ensifer group</taxon>
        <taxon>Sinorhizobium</taxon>
    </lineage>
</organism>
<geneLocation type="plasmid" evidence="9">
    <name>pSinB</name>
</geneLocation>
<feature type="binding site" evidence="5">
    <location>
        <position position="219"/>
    </location>
    <ligand>
        <name>FAD</name>
        <dbReference type="ChEBI" id="CHEBI:57692"/>
    </ligand>
</feature>
<gene>
    <name evidence="9" type="ORF">pSinB_113</name>
</gene>
<dbReference type="InterPro" id="IPR036188">
    <property type="entry name" value="FAD/NAD-bd_sf"/>
</dbReference>
<feature type="domain" description="Glucose-methanol-choline oxidoreductase N-terminal" evidence="8">
    <location>
        <begin position="254"/>
        <end position="268"/>
    </location>
</feature>
<dbReference type="SUPFAM" id="SSF51905">
    <property type="entry name" value="FAD/NAD(P)-binding domain"/>
    <property type="match status" value="1"/>
</dbReference>
<evidence type="ECO:0000256" key="1">
    <source>
        <dbReference type="ARBA" id="ARBA00001974"/>
    </source>
</evidence>
<keyword evidence="9" id="KW-0614">Plasmid</keyword>
<evidence type="ECO:0000256" key="6">
    <source>
        <dbReference type="RuleBase" id="RU003968"/>
    </source>
</evidence>
<proteinExistence type="inferred from homology"/>
<dbReference type="Pfam" id="PF00732">
    <property type="entry name" value="GMC_oxred_N"/>
    <property type="match status" value="1"/>
</dbReference>
<dbReference type="SUPFAM" id="SSF54373">
    <property type="entry name" value="FAD-linked reductases, C-terminal domain"/>
    <property type="match status" value="1"/>
</dbReference>
<comment type="similarity">
    <text evidence="2 6">Belongs to the GMC oxidoreductase family.</text>
</comment>
<dbReference type="InterPro" id="IPR000172">
    <property type="entry name" value="GMC_OxRdtase_N"/>
</dbReference>
<evidence type="ECO:0000256" key="3">
    <source>
        <dbReference type="ARBA" id="ARBA00022630"/>
    </source>
</evidence>
<evidence type="ECO:0000256" key="4">
    <source>
        <dbReference type="ARBA" id="ARBA00022827"/>
    </source>
</evidence>
<sequence>MNEAAFDYIIVGAGSAGCVLANKLSENPRHKVLLIEAGGSDARFWIKVPLGYAKTFADRAVNWSYSTQPDPGLNGRKAYWPRGRVIGGSSSINAMAYLRGLPHDFDDWERAGATGWNWEVVRKTYEALECQVEGAIEKGSGPLVVSDVSAGMHPFVRNFLDAAREMGWTVARNLNGEDAEGLMRMRSTVRNGRRWSAADAFLRPAMKRSNLRVISRAFVEKLIVENKRAAGVQFRSGGVQHIVGANKEVILSAGAINSPQILQLSGIGPAALLEAHGITVLHELPEVGQGLQDHLAVSQYYRATEPTLNNTLGAGLGRMLAGLRYILTRKGPLSVPVNQISGYVRSSPESEVPDVQVYCNPMSYITHTSGAVAVDPAPGFLLCVQPSRPTSRGQVTIASANPADQPLIQPNSLATTKDCETVIKASRLLKQLAQTKAIRAVTKVPLQPDISTMDDAALLENFRSRAGTVFHPSCTCRMGHDASDSVLDARLRVHGMKGLRVVDASAFPNITSGNTNGPTIMLAARAAELILQDA</sequence>
<dbReference type="InterPro" id="IPR007867">
    <property type="entry name" value="GMC_OxRtase_C"/>
</dbReference>
<dbReference type="GO" id="GO:0016614">
    <property type="term" value="F:oxidoreductase activity, acting on CH-OH group of donors"/>
    <property type="evidence" value="ECO:0007669"/>
    <property type="project" value="InterPro"/>
</dbReference>
<dbReference type="Pfam" id="PF05199">
    <property type="entry name" value="GMC_oxred_C"/>
    <property type="match status" value="1"/>
</dbReference>
<dbReference type="EMBL" id="KU140623">
    <property type="protein sequence ID" value="AMP34977.1"/>
    <property type="molecule type" value="Genomic_DNA"/>
</dbReference>
<dbReference type="Gene3D" id="3.50.50.60">
    <property type="entry name" value="FAD/NAD(P)-binding domain"/>
    <property type="match status" value="1"/>
</dbReference>
<feature type="domain" description="Glucose-methanol-choline oxidoreductase N-terminal" evidence="7">
    <location>
        <begin position="83"/>
        <end position="106"/>
    </location>
</feature>
<comment type="cofactor">
    <cofactor evidence="1 5">
        <name>FAD</name>
        <dbReference type="ChEBI" id="CHEBI:57692"/>
    </cofactor>
</comment>
<evidence type="ECO:0000259" key="8">
    <source>
        <dbReference type="PROSITE" id="PS00624"/>
    </source>
</evidence>
<dbReference type="PROSITE" id="PS00624">
    <property type="entry name" value="GMC_OXRED_2"/>
    <property type="match status" value="1"/>
</dbReference>
<evidence type="ECO:0000313" key="9">
    <source>
        <dbReference type="EMBL" id="AMP34977.1"/>
    </source>
</evidence>
<keyword evidence="4 5" id="KW-0274">FAD</keyword>
<evidence type="ECO:0000256" key="2">
    <source>
        <dbReference type="ARBA" id="ARBA00010790"/>
    </source>
</evidence>
<dbReference type="InterPro" id="IPR012132">
    <property type="entry name" value="GMC_OxRdtase"/>
</dbReference>
<accession>A0A142BPG9</accession>
<evidence type="ECO:0000256" key="5">
    <source>
        <dbReference type="PIRSR" id="PIRSR000137-2"/>
    </source>
</evidence>
<feature type="binding site" evidence="5">
    <location>
        <position position="85"/>
    </location>
    <ligand>
        <name>FAD</name>
        <dbReference type="ChEBI" id="CHEBI:57692"/>
    </ligand>
</feature>
<dbReference type="PANTHER" id="PTHR11552:SF147">
    <property type="entry name" value="CHOLINE DEHYDROGENASE, MITOCHONDRIAL"/>
    <property type="match status" value="1"/>
</dbReference>
<name>A0A142BPG9_9HYPH</name>
<protein>
    <submittedName>
        <fullName evidence="9">Choline dehydrogenase</fullName>
    </submittedName>
</protein>
<dbReference type="GO" id="GO:0050660">
    <property type="term" value="F:flavin adenine dinucleotide binding"/>
    <property type="evidence" value="ECO:0007669"/>
    <property type="project" value="InterPro"/>
</dbReference>
<dbReference type="PANTHER" id="PTHR11552">
    <property type="entry name" value="GLUCOSE-METHANOL-CHOLINE GMC OXIDOREDUCTASE"/>
    <property type="match status" value="1"/>
</dbReference>
<dbReference type="RefSeq" id="WP_115423213.1">
    <property type="nucleotide sequence ID" value="NZ_KU140623.1"/>
</dbReference>
<dbReference type="AlphaFoldDB" id="A0A142BPG9"/>
<keyword evidence="3 6" id="KW-0285">Flavoprotein</keyword>
<dbReference type="Gene3D" id="3.30.560.10">
    <property type="entry name" value="Glucose Oxidase, domain 3"/>
    <property type="match status" value="1"/>
</dbReference>